<organism evidence="2 3">
    <name type="scientific">Stylosanthes scabra</name>
    <dbReference type="NCBI Taxonomy" id="79078"/>
    <lineage>
        <taxon>Eukaryota</taxon>
        <taxon>Viridiplantae</taxon>
        <taxon>Streptophyta</taxon>
        <taxon>Embryophyta</taxon>
        <taxon>Tracheophyta</taxon>
        <taxon>Spermatophyta</taxon>
        <taxon>Magnoliopsida</taxon>
        <taxon>eudicotyledons</taxon>
        <taxon>Gunneridae</taxon>
        <taxon>Pentapetalae</taxon>
        <taxon>rosids</taxon>
        <taxon>fabids</taxon>
        <taxon>Fabales</taxon>
        <taxon>Fabaceae</taxon>
        <taxon>Papilionoideae</taxon>
        <taxon>50 kb inversion clade</taxon>
        <taxon>dalbergioids sensu lato</taxon>
        <taxon>Dalbergieae</taxon>
        <taxon>Pterocarpus clade</taxon>
        <taxon>Stylosanthes</taxon>
    </lineage>
</organism>
<feature type="region of interest" description="Disordered" evidence="1">
    <location>
        <begin position="75"/>
        <end position="223"/>
    </location>
</feature>
<dbReference type="EMBL" id="JASCZI010211991">
    <property type="protein sequence ID" value="MED6197866.1"/>
    <property type="molecule type" value="Genomic_DNA"/>
</dbReference>
<feature type="compositionally biased region" description="Polar residues" evidence="1">
    <location>
        <begin position="126"/>
        <end position="140"/>
    </location>
</feature>
<name>A0ABU6XII0_9FABA</name>
<reference evidence="2 3" key="1">
    <citation type="journal article" date="2023" name="Plants (Basel)">
        <title>Bridging the Gap: Combining Genomics and Transcriptomics Approaches to Understand Stylosanthes scabra, an Orphan Legume from the Brazilian Caatinga.</title>
        <authorList>
            <person name="Ferreira-Neto J.R.C."/>
            <person name="da Silva M.D."/>
            <person name="Binneck E."/>
            <person name="de Melo N.F."/>
            <person name="da Silva R.H."/>
            <person name="de Melo A.L.T.M."/>
            <person name="Pandolfi V."/>
            <person name="Bustamante F.O."/>
            <person name="Brasileiro-Vidal A.C."/>
            <person name="Benko-Iseppon A.M."/>
        </authorList>
    </citation>
    <scope>NUCLEOTIDE SEQUENCE [LARGE SCALE GENOMIC DNA]</scope>
    <source>
        <tissue evidence="2">Leaves</tissue>
    </source>
</reference>
<evidence type="ECO:0000256" key="1">
    <source>
        <dbReference type="SAM" id="MobiDB-lite"/>
    </source>
</evidence>
<accession>A0ABU6XII0</accession>
<gene>
    <name evidence="2" type="ORF">PIB30_060803</name>
</gene>
<dbReference type="Proteomes" id="UP001341840">
    <property type="component" value="Unassembled WGS sequence"/>
</dbReference>
<keyword evidence="3" id="KW-1185">Reference proteome</keyword>
<comment type="caution">
    <text evidence="2">The sequence shown here is derived from an EMBL/GenBank/DDBJ whole genome shotgun (WGS) entry which is preliminary data.</text>
</comment>
<protein>
    <submittedName>
        <fullName evidence="2">Uncharacterized protein</fullName>
    </submittedName>
</protein>
<evidence type="ECO:0000313" key="2">
    <source>
        <dbReference type="EMBL" id="MED6197866.1"/>
    </source>
</evidence>
<feature type="compositionally biased region" description="Polar residues" evidence="1">
    <location>
        <begin position="101"/>
        <end position="117"/>
    </location>
</feature>
<proteinExistence type="predicted"/>
<sequence>MPYVDGVAAIRKKHENPEDYVHHWLCMDSIHATYKPIERPKVHARKRDPVEVLIEGDKLKKTFSVTCSKCGEKDHNYKTCKGAPKNPNPKPSTRKKKRGESSTQNAPTVVQVSQSAPQLEAEGVGDSQQEQPGAINQNEVGNDEPIITDYEGPSKRFRAKQQIRKRTSKRLVSASQQENPIPTEAMEPPKSPVASPSKETLAAAGPAAQRIWQFMPTPGLSKK</sequence>
<evidence type="ECO:0000313" key="3">
    <source>
        <dbReference type="Proteomes" id="UP001341840"/>
    </source>
</evidence>
<feature type="compositionally biased region" description="Basic residues" evidence="1">
    <location>
        <begin position="155"/>
        <end position="169"/>
    </location>
</feature>